<evidence type="ECO:0000313" key="2">
    <source>
        <dbReference type="EMBL" id="GAA4013399.1"/>
    </source>
</evidence>
<proteinExistence type="predicted"/>
<dbReference type="PROSITE" id="PS51257">
    <property type="entry name" value="PROKAR_LIPOPROTEIN"/>
    <property type="match status" value="1"/>
</dbReference>
<keyword evidence="1" id="KW-0732">Signal</keyword>
<dbReference type="EMBL" id="BAABBQ010000001">
    <property type="protein sequence ID" value="GAA4013399.1"/>
    <property type="molecule type" value="Genomic_DNA"/>
</dbReference>
<evidence type="ECO:0000313" key="3">
    <source>
        <dbReference type="Proteomes" id="UP001500235"/>
    </source>
</evidence>
<comment type="caution">
    <text evidence="2">The sequence shown here is derived from an EMBL/GenBank/DDBJ whole genome shotgun (WGS) entry which is preliminary data.</text>
</comment>
<name>A0ABP7SM37_9SPHN</name>
<reference evidence="3" key="1">
    <citation type="journal article" date="2019" name="Int. J. Syst. Evol. Microbiol.">
        <title>The Global Catalogue of Microorganisms (GCM) 10K type strain sequencing project: providing services to taxonomists for standard genome sequencing and annotation.</title>
        <authorList>
            <consortium name="The Broad Institute Genomics Platform"/>
            <consortium name="The Broad Institute Genome Sequencing Center for Infectious Disease"/>
            <person name="Wu L."/>
            <person name="Ma J."/>
        </authorList>
    </citation>
    <scope>NUCLEOTIDE SEQUENCE [LARGE SCALE GENOMIC DNA]</scope>
    <source>
        <strain evidence="3">JCM 17563</strain>
    </source>
</reference>
<feature type="chain" id="PRO_5045707292" evidence="1">
    <location>
        <begin position="24"/>
        <end position="122"/>
    </location>
</feature>
<feature type="signal peptide" evidence="1">
    <location>
        <begin position="1"/>
        <end position="23"/>
    </location>
</feature>
<organism evidence="2 3">
    <name type="scientific">Sphingomonas swuensis</name>
    <dbReference type="NCBI Taxonomy" id="977800"/>
    <lineage>
        <taxon>Bacteria</taxon>
        <taxon>Pseudomonadati</taxon>
        <taxon>Pseudomonadota</taxon>
        <taxon>Alphaproteobacteria</taxon>
        <taxon>Sphingomonadales</taxon>
        <taxon>Sphingomonadaceae</taxon>
        <taxon>Sphingomonas</taxon>
    </lineage>
</organism>
<dbReference type="Proteomes" id="UP001500235">
    <property type="component" value="Unassembled WGS sequence"/>
</dbReference>
<protein>
    <submittedName>
        <fullName evidence="2">Uncharacterized protein</fullName>
    </submittedName>
</protein>
<sequence>MKRFVLVTSIVLAAALTSCTGQVGSVPTAKPPPVQTMTVPGLTPIVPLRTRPDGTPSLTVSPPAHWVSSWEAGEDTRRHYLRGDGVVMTIETWAYPPTWECRSAGCGLSSLLVDGVAAKLLR</sequence>
<evidence type="ECO:0000256" key="1">
    <source>
        <dbReference type="SAM" id="SignalP"/>
    </source>
</evidence>
<keyword evidence="3" id="KW-1185">Reference proteome</keyword>
<gene>
    <name evidence="2" type="ORF">GCM10022280_09570</name>
</gene>
<accession>A0ABP7SM37</accession>